<dbReference type="Gene3D" id="3.40.30.10">
    <property type="entry name" value="Glutaredoxin"/>
    <property type="match status" value="1"/>
</dbReference>
<dbReference type="SUPFAM" id="SSF52833">
    <property type="entry name" value="Thioredoxin-like"/>
    <property type="match status" value="1"/>
</dbReference>
<dbReference type="InterPro" id="IPR002109">
    <property type="entry name" value="Glutaredoxin"/>
</dbReference>
<dbReference type="Pfam" id="PF23733">
    <property type="entry name" value="GRXCR1-2_C"/>
    <property type="match status" value="1"/>
</dbReference>
<dbReference type="InterPro" id="IPR036249">
    <property type="entry name" value="Thioredoxin-like_sf"/>
</dbReference>
<evidence type="ECO:0000313" key="2">
    <source>
        <dbReference type="Proteomes" id="UP000813463"/>
    </source>
</evidence>
<evidence type="ECO:0000313" key="3">
    <source>
        <dbReference type="RefSeq" id="XP_021836377.1"/>
    </source>
</evidence>
<dbReference type="PANTHER" id="PTHR45669:SF18">
    <property type="entry name" value="GLUTAREDOXIN FAMILY PROTEIN"/>
    <property type="match status" value="1"/>
</dbReference>
<dbReference type="CDD" id="cd03031">
    <property type="entry name" value="GRX_GRX_like"/>
    <property type="match status" value="1"/>
</dbReference>
<feature type="domain" description="Glutaredoxin" evidence="1">
    <location>
        <begin position="144"/>
        <end position="210"/>
    </location>
</feature>
<protein>
    <submittedName>
        <fullName evidence="3">Uncharacterized protein At3g28850</fullName>
    </submittedName>
</protein>
<dbReference type="GeneID" id="110776127"/>
<dbReference type="PANTHER" id="PTHR45669">
    <property type="entry name" value="GLUTAREDOXIN DOMAIN-CONTAINING CYSTEINE-RICH PROTEIN CG12206-RELATED"/>
    <property type="match status" value="1"/>
</dbReference>
<evidence type="ECO:0000259" key="1">
    <source>
        <dbReference type="Pfam" id="PF00462"/>
    </source>
</evidence>
<name>A0A9R0HSV6_SPIOL</name>
<organism evidence="2 3">
    <name type="scientific">Spinacia oleracea</name>
    <name type="common">Spinach</name>
    <dbReference type="NCBI Taxonomy" id="3562"/>
    <lineage>
        <taxon>Eukaryota</taxon>
        <taxon>Viridiplantae</taxon>
        <taxon>Streptophyta</taxon>
        <taxon>Embryophyta</taxon>
        <taxon>Tracheophyta</taxon>
        <taxon>Spermatophyta</taxon>
        <taxon>Magnoliopsida</taxon>
        <taxon>eudicotyledons</taxon>
        <taxon>Gunneridae</taxon>
        <taxon>Pentapetalae</taxon>
        <taxon>Caryophyllales</taxon>
        <taxon>Chenopodiaceae</taxon>
        <taxon>Chenopodioideae</taxon>
        <taxon>Anserineae</taxon>
        <taxon>Spinacia</taxon>
    </lineage>
</organism>
<keyword evidence="2" id="KW-1185">Reference proteome</keyword>
<accession>A0A9R0HSV6</accession>
<dbReference type="RefSeq" id="XP_021836377.1">
    <property type="nucleotide sequence ID" value="XM_021980685.2"/>
</dbReference>
<dbReference type="Pfam" id="PF00462">
    <property type="entry name" value="Glutaredoxin"/>
    <property type="match status" value="1"/>
</dbReference>
<sequence length="288" mass="32619">MASLEENRGLSTSKPPITSKISLFNRSMTIHTTAANSSKKGYVSSAASAVVDRNAESMKKWYNNTFDSAGSSLKGKVRHLRNMFESQKSINKNSNFSQKIEESAHNHHLARLRPAKSFSTDFKDSWSILDVSTIRFPGTEDRVVVYFTSLRGIRRTREDCDAVRMIFRAYKVFVDERDVSMDAAYRKEVQGLLGEKNVSLPQVFIKGKYVGGVDLIRQWNETGELRKILQALPTRDRRFVCDSCGDVRFLPCSNCSGSRKLFDEDEGVIKRCLECNENGLIRCPECCL</sequence>
<dbReference type="AlphaFoldDB" id="A0A9R0HSV6"/>
<reference evidence="3" key="2">
    <citation type="submission" date="2025-08" db="UniProtKB">
        <authorList>
            <consortium name="RefSeq"/>
        </authorList>
    </citation>
    <scope>IDENTIFICATION</scope>
    <source>
        <tissue evidence="3">Leaf</tissue>
    </source>
</reference>
<proteinExistence type="predicted"/>
<dbReference type="KEGG" id="soe:110776127"/>
<dbReference type="OrthoDB" id="423313at2759"/>
<dbReference type="Proteomes" id="UP000813463">
    <property type="component" value="Chromosome 1"/>
</dbReference>
<reference evidence="2" key="1">
    <citation type="journal article" date="2021" name="Nat. Commun.">
        <title>Genomic analyses provide insights into spinach domestication and the genetic basis of agronomic traits.</title>
        <authorList>
            <person name="Cai X."/>
            <person name="Sun X."/>
            <person name="Xu C."/>
            <person name="Sun H."/>
            <person name="Wang X."/>
            <person name="Ge C."/>
            <person name="Zhang Z."/>
            <person name="Wang Q."/>
            <person name="Fei Z."/>
            <person name="Jiao C."/>
            <person name="Wang Q."/>
        </authorList>
    </citation>
    <scope>NUCLEOTIDE SEQUENCE [LARGE SCALE GENOMIC DNA]</scope>
    <source>
        <strain evidence="2">cv. Varoflay</strain>
    </source>
</reference>
<dbReference type="PROSITE" id="PS51354">
    <property type="entry name" value="GLUTAREDOXIN_2"/>
    <property type="match status" value="1"/>
</dbReference>
<gene>
    <name evidence="3" type="primary">LOC110776127</name>
</gene>